<accession>A0A432LJT0</accession>
<name>A0A432LJT0_9BACT</name>
<evidence type="ECO:0000313" key="1">
    <source>
        <dbReference type="EMBL" id="RUL59108.1"/>
    </source>
</evidence>
<comment type="caution">
    <text evidence="1">The sequence shown here is derived from an EMBL/GenBank/DDBJ whole genome shotgun (WGS) entry which is preliminary data.</text>
</comment>
<protein>
    <submittedName>
        <fullName evidence="1">Uncharacterized protein</fullName>
    </submittedName>
</protein>
<evidence type="ECO:0000313" key="2">
    <source>
        <dbReference type="Proteomes" id="UP000278983"/>
    </source>
</evidence>
<organism evidence="1 2">
    <name type="scientific">Prevotella koreensis</name>
    <dbReference type="NCBI Taxonomy" id="2490854"/>
    <lineage>
        <taxon>Bacteria</taxon>
        <taxon>Pseudomonadati</taxon>
        <taxon>Bacteroidota</taxon>
        <taxon>Bacteroidia</taxon>
        <taxon>Bacteroidales</taxon>
        <taxon>Prevotellaceae</taxon>
        <taxon>Prevotella</taxon>
    </lineage>
</organism>
<proteinExistence type="predicted"/>
<reference evidence="1 2" key="1">
    <citation type="submission" date="2018-12" db="EMBL/GenBank/DDBJ databases">
        <title>Genome sequencing of Prevotella sp. KCOM 3155 (= JS262).</title>
        <authorList>
            <person name="Kook J.-K."/>
            <person name="Park S.-N."/>
            <person name="Lim Y.K."/>
        </authorList>
    </citation>
    <scope>NUCLEOTIDE SEQUENCE [LARGE SCALE GENOMIC DNA]</scope>
    <source>
        <strain evidence="1 2">KCOM 3155</strain>
    </source>
</reference>
<dbReference type="RefSeq" id="WP_126678278.1">
    <property type="nucleotide sequence ID" value="NZ_RYYU01000001.1"/>
</dbReference>
<dbReference type="EMBL" id="RYYU01000001">
    <property type="protein sequence ID" value="RUL59108.1"/>
    <property type="molecule type" value="Genomic_DNA"/>
</dbReference>
<keyword evidence="2" id="KW-1185">Reference proteome</keyword>
<dbReference type="AlphaFoldDB" id="A0A432LJT0"/>
<sequence length="100" mass="11922">MIAKINLDGKERMAIVFDETFTFEYISKFRQAINSYMQTTEAHLDSKGCDYTLHEDNYYLHVLMNEMDFTENQIFSKLNLYYNGKHDNGKPEKKLCEIYI</sequence>
<gene>
    <name evidence="1" type="ORF">EHV08_04565</name>
</gene>
<dbReference type="Proteomes" id="UP000278983">
    <property type="component" value="Unassembled WGS sequence"/>
</dbReference>